<protein>
    <submittedName>
        <fullName evidence="9">Sugar ABC transporter permease</fullName>
    </submittedName>
</protein>
<keyword evidence="10" id="KW-1185">Reference proteome</keyword>
<dbReference type="PROSITE" id="PS50928">
    <property type="entry name" value="ABC_TM1"/>
    <property type="match status" value="1"/>
</dbReference>
<dbReference type="PANTHER" id="PTHR43227">
    <property type="entry name" value="BLL4140 PROTEIN"/>
    <property type="match status" value="1"/>
</dbReference>
<evidence type="ECO:0000313" key="10">
    <source>
        <dbReference type="Proteomes" id="UP001156389"/>
    </source>
</evidence>
<keyword evidence="2 7" id="KW-0813">Transport</keyword>
<dbReference type="CDD" id="cd06261">
    <property type="entry name" value="TM_PBP2"/>
    <property type="match status" value="1"/>
</dbReference>
<dbReference type="InterPro" id="IPR035906">
    <property type="entry name" value="MetI-like_sf"/>
</dbReference>
<keyword evidence="6 7" id="KW-0472">Membrane</keyword>
<keyword evidence="4 7" id="KW-0812">Transmembrane</keyword>
<evidence type="ECO:0000256" key="4">
    <source>
        <dbReference type="ARBA" id="ARBA00022692"/>
    </source>
</evidence>
<sequence length="298" mass="32219">MTAPRNRAAAGFLLPFCLLFLACFIAPIGYALYQSMLKVERTGALGLGSETQVFAGLSNYTHALEDDRFVAGFGRVLLFGAVQVPVMILLATVLALLLESASARGVVFFRAAFFLPYGVPGVIASILWGFLYVPGISPLVDVLHGAGWEVDFLSDGTLLWSIANIVLWQFTGYNMLVLISQLKAVPGDLYEAARIDGANAWQVAWRIKLPLMRPALVLTTVFSIIGTLQLFSEPLVLRPLTGNVDTGYTPNLHAYDEAFKSNNYHGAAAEAVLLALVACVLSFGFLRLVGRSGKGDDR</sequence>
<feature type="transmembrane region" description="Helical" evidence="7">
    <location>
        <begin position="12"/>
        <end position="33"/>
    </location>
</feature>
<comment type="caution">
    <text evidence="9">The sequence shown here is derived from an EMBL/GenBank/DDBJ whole genome shotgun (WGS) entry which is preliminary data.</text>
</comment>
<feature type="transmembrane region" description="Helical" evidence="7">
    <location>
        <begin position="271"/>
        <end position="289"/>
    </location>
</feature>
<gene>
    <name evidence="9" type="ORF">LHJ74_21955</name>
</gene>
<reference evidence="9 10" key="1">
    <citation type="submission" date="2021-10" db="EMBL/GenBank/DDBJ databases">
        <title>Streptomyces gossypii sp. nov., isolated from soil collected from cotton field.</title>
        <authorList>
            <person name="Ge X."/>
            <person name="Chen X."/>
            <person name="Liu W."/>
        </authorList>
    </citation>
    <scope>NUCLEOTIDE SEQUENCE [LARGE SCALE GENOMIC DNA]</scope>
    <source>
        <strain evidence="9 10">N2-109</strain>
    </source>
</reference>
<evidence type="ECO:0000256" key="6">
    <source>
        <dbReference type="ARBA" id="ARBA00023136"/>
    </source>
</evidence>
<accession>A0ABT2JXB2</accession>
<evidence type="ECO:0000256" key="3">
    <source>
        <dbReference type="ARBA" id="ARBA00022475"/>
    </source>
</evidence>
<dbReference type="PANTHER" id="PTHR43227:SF8">
    <property type="entry name" value="DIACETYLCHITOBIOSE UPTAKE SYSTEM PERMEASE PROTEIN DASB"/>
    <property type="match status" value="1"/>
</dbReference>
<comment type="similarity">
    <text evidence="7">Belongs to the binding-protein-dependent transport system permease family.</text>
</comment>
<evidence type="ECO:0000256" key="7">
    <source>
        <dbReference type="RuleBase" id="RU363032"/>
    </source>
</evidence>
<evidence type="ECO:0000259" key="8">
    <source>
        <dbReference type="PROSITE" id="PS50928"/>
    </source>
</evidence>
<evidence type="ECO:0000256" key="2">
    <source>
        <dbReference type="ARBA" id="ARBA00022448"/>
    </source>
</evidence>
<name>A0ABT2JXB2_9ACTN</name>
<dbReference type="InterPro" id="IPR050809">
    <property type="entry name" value="UgpAE/MalFG_permease"/>
</dbReference>
<feature type="transmembrane region" description="Helical" evidence="7">
    <location>
        <begin position="107"/>
        <end position="131"/>
    </location>
</feature>
<evidence type="ECO:0000256" key="5">
    <source>
        <dbReference type="ARBA" id="ARBA00022989"/>
    </source>
</evidence>
<evidence type="ECO:0000313" key="9">
    <source>
        <dbReference type="EMBL" id="MCT2592538.1"/>
    </source>
</evidence>
<feature type="transmembrane region" description="Helical" evidence="7">
    <location>
        <begin position="215"/>
        <end position="232"/>
    </location>
</feature>
<organism evidence="9 10">
    <name type="scientific">Streptomyces gossypii</name>
    <dbReference type="NCBI Taxonomy" id="2883101"/>
    <lineage>
        <taxon>Bacteria</taxon>
        <taxon>Bacillati</taxon>
        <taxon>Actinomycetota</taxon>
        <taxon>Actinomycetes</taxon>
        <taxon>Kitasatosporales</taxon>
        <taxon>Streptomycetaceae</taxon>
        <taxon>Streptomyces</taxon>
    </lineage>
</organism>
<dbReference type="Gene3D" id="1.10.3720.10">
    <property type="entry name" value="MetI-like"/>
    <property type="match status" value="1"/>
</dbReference>
<feature type="domain" description="ABC transmembrane type-1" evidence="8">
    <location>
        <begin position="73"/>
        <end position="285"/>
    </location>
</feature>
<feature type="transmembrane region" description="Helical" evidence="7">
    <location>
        <begin position="76"/>
        <end position="98"/>
    </location>
</feature>
<dbReference type="EMBL" id="JAJAGO010000010">
    <property type="protein sequence ID" value="MCT2592538.1"/>
    <property type="molecule type" value="Genomic_DNA"/>
</dbReference>
<evidence type="ECO:0000256" key="1">
    <source>
        <dbReference type="ARBA" id="ARBA00004651"/>
    </source>
</evidence>
<dbReference type="InterPro" id="IPR000515">
    <property type="entry name" value="MetI-like"/>
</dbReference>
<dbReference type="Proteomes" id="UP001156389">
    <property type="component" value="Unassembled WGS sequence"/>
</dbReference>
<feature type="transmembrane region" description="Helical" evidence="7">
    <location>
        <begin position="158"/>
        <end position="179"/>
    </location>
</feature>
<dbReference type="Pfam" id="PF00528">
    <property type="entry name" value="BPD_transp_1"/>
    <property type="match status" value="1"/>
</dbReference>
<dbReference type="SUPFAM" id="SSF161098">
    <property type="entry name" value="MetI-like"/>
    <property type="match status" value="1"/>
</dbReference>
<proteinExistence type="inferred from homology"/>
<dbReference type="PROSITE" id="PS51257">
    <property type="entry name" value="PROKAR_LIPOPROTEIN"/>
    <property type="match status" value="1"/>
</dbReference>
<keyword evidence="5 7" id="KW-1133">Transmembrane helix</keyword>
<comment type="subcellular location">
    <subcellularLocation>
        <location evidence="1 7">Cell membrane</location>
        <topology evidence="1 7">Multi-pass membrane protein</topology>
    </subcellularLocation>
</comment>
<keyword evidence="3" id="KW-1003">Cell membrane</keyword>